<comment type="caution">
    <text evidence="8">The sequence shown here is derived from an EMBL/GenBank/DDBJ whole genome shotgun (WGS) entry which is preliminary data.</text>
</comment>
<dbReference type="GO" id="GO:0005886">
    <property type="term" value="C:plasma membrane"/>
    <property type="evidence" value="ECO:0007669"/>
    <property type="project" value="TreeGrafter"/>
</dbReference>
<protein>
    <submittedName>
        <fullName evidence="8">WSC-domain-containing protein</fullName>
    </submittedName>
</protein>
<dbReference type="PANTHER" id="PTHR24269">
    <property type="entry name" value="KREMEN PROTEIN"/>
    <property type="match status" value="1"/>
</dbReference>
<dbReference type="Pfam" id="PF01822">
    <property type="entry name" value="WSC"/>
    <property type="match status" value="2"/>
</dbReference>
<dbReference type="InterPro" id="IPR002889">
    <property type="entry name" value="WSC_carb-bd"/>
</dbReference>
<feature type="domain" description="WSC" evidence="7">
    <location>
        <begin position="130"/>
        <end position="221"/>
    </location>
</feature>
<comment type="subcellular location">
    <subcellularLocation>
        <location evidence="1">Membrane</location>
        <topology evidence="1">Single-pass membrane protein</topology>
    </subcellularLocation>
</comment>
<evidence type="ECO:0000313" key="9">
    <source>
        <dbReference type="Proteomes" id="UP000800235"/>
    </source>
</evidence>
<evidence type="ECO:0000256" key="4">
    <source>
        <dbReference type="ARBA" id="ARBA00022989"/>
    </source>
</evidence>
<evidence type="ECO:0000313" key="8">
    <source>
        <dbReference type="EMBL" id="KAF2426203.1"/>
    </source>
</evidence>
<proteinExistence type="predicted"/>
<name>A0A9P4TVI2_9PEZI</name>
<dbReference type="PANTHER" id="PTHR24269:SF16">
    <property type="entry name" value="PROTEIN SLG1"/>
    <property type="match status" value="1"/>
</dbReference>
<dbReference type="EMBL" id="MU007066">
    <property type="protein sequence ID" value="KAF2426203.1"/>
    <property type="molecule type" value="Genomic_DNA"/>
</dbReference>
<evidence type="ECO:0000256" key="1">
    <source>
        <dbReference type="ARBA" id="ARBA00004167"/>
    </source>
</evidence>
<keyword evidence="3" id="KW-0732">Signal</keyword>
<dbReference type="Proteomes" id="UP000800235">
    <property type="component" value="Unassembled WGS sequence"/>
</dbReference>
<keyword evidence="9" id="KW-1185">Reference proteome</keyword>
<evidence type="ECO:0000256" key="2">
    <source>
        <dbReference type="ARBA" id="ARBA00022692"/>
    </source>
</evidence>
<dbReference type="PROSITE" id="PS51212">
    <property type="entry name" value="WSC"/>
    <property type="match status" value="2"/>
</dbReference>
<keyword evidence="5" id="KW-0472">Membrane</keyword>
<dbReference type="SMART" id="SM00321">
    <property type="entry name" value="WSC"/>
    <property type="match status" value="2"/>
</dbReference>
<dbReference type="OrthoDB" id="2019572at2759"/>
<dbReference type="InterPro" id="IPR051836">
    <property type="entry name" value="Kremen_rcpt"/>
</dbReference>
<organism evidence="8 9">
    <name type="scientific">Tothia fuscella</name>
    <dbReference type="NCBI Taxonomy" id="1048955"/>
    <lineage>
        <taxon>Eukaryota</taxon>
        <taxon>Fungi</taxon>
        <taxon>Dikarya</taxon>
        <taxon>Ascomycota</taxon>
        <taxon>Pezizomycotina</taxon>
        <taxon>Dothideomycetes</taxon>
        <taxon>Pleosporomycetidae</taxon>
        <taxon>Venturiales</taxon>
        <taxon>Cylindrosympodiaceae</taxon>
        <taxon>Tothia</taxon>
    </lineage>
</organism>
<evidence type="ECO:0000256" key="3">
    <source>
        <dbReference type="ARBA" id="ARBA00022729"/>
    </source>
</evidence>
<keyword evidence="6" id="KW-0325">Glycoprotein</keyword>
<evidence type="ECO:0000256" key="5">
    <source>
        <dbReference type="ARBA" id="ARBA00023136"/>
    </source>
</evidence>
<evidence type="ECO:0000256" key="6">
    <source>
        <dbReference type="ARBA" id="ARBA00023180"/>
    </source>
</evidence>
<feature type="domain" description="WSC" evidence="7">
    <location>
        <begin position="21"/>
        <end position="113"/>
    </location>
</feature>
<dbReference type="AlphaFoldDB" id="A0A9P4TVI2"/>
<gene>
    <name evidence="8" type="ORF">EJ08DRAFT_700116</name>
</gene>
<keyword evidence="2" id="KW-0812">Transmembrane</keyword>
<accession>A0A9P4TVI2</accession>
<sequence length="225" mass="23645">MSTATTSSKATGPTALPTVSSYTHKGCYNETLGRTFAASSLTNNTGMTVEMCATYCTSYAWFGVEAGTQCYCGPYPRPGSGLVPAQNDCKTLCVGDKSEYCGATNKLNAYFSSDPDKVSKDPASPSQVGVYTYMGCIMDSPRLLSNKILASDSMSIETCIDLADAAGYQYAGLEYGRECWVGNSLLNPTSSAPASACNIPCKGSVGELCGAASRLSLYRRAPTVN</sequence>
<keyword evidence="4" id="KW-1133">Transmembrane helix</keyword>
<evidence type="ECO:0000259" key="7">
    <source>
        <dbReference type="PROSITE" id="PS51212"/>
    </source>
</evidence>
<reference evidence="8" key="1">
    <citation type="journal article" date="2020" name="Stud. Mycol.">
        <title>101 Dothideomycetes genomes: a test case for predicting lifestyles and emergence of pathogens.</title>
        <authorList>
            <person name="Haridas S."/>
            <person name="Albert R."/>
            <person name="Binder M."/>
            <person name="Bloem J."/>
            <person name="Labutti K."/>
            <person name="Salamov A."/>
            <person name="Andreopoulos B."/>
            <person name="Baker S."/>
            <person name="Barry K."/>
            <person name="Bills G."/>
            <person name="Bluhm B."/>
            <person name="Cannon C."/>
            <person name="Castanera R."/>
            <person name="Culley D."/>
            <person name="Daum C."/>
            <person name="Ezra D."/>
            <person name="Gonzalez J."/>
            <person name="Henrissat B."/>
            <person name="Kuo A."/>
            <person name="Liang C."/>
            <person name="Lipzen A."/>
            <person name="Lutzoni F."/>
            <person name="Magnuson J."/>
            <person name="Mondo S."/>
            <person name="Nolan M."/>
            <person name="Ohm R."/>
            <person name="Pangilinan J."/>
            <person name="Park H.-J."/>
            <person name="Ramirez L."/>
            <person name="Alfaro M."/>
            <person name="Sun H."/>
            <person name="Tritt A."/>
            <person name="Yoshinaga Y."/>
            <person name="Zwiers L.-H."/>
            <person name="Turgeon B."/>
            <person name="Goodwin S."/>
            <person name="Spatafora J."/>
            <person name="Crous P."/>
            <person name="Grigoriev I."/>
        </authorList>
    </citation>
    <scope>NUCLEOTIDE SEQUENCE</scope>
    <source>
        <strain evidence="8">CBS 130266</strain>
    </source>
</reference>